<dbReference type="NCBIfam" id="NF006307">
    <property type="entry name" value="PRK08507.1"/>
    <property type="match status" value="1"/>
</dbReference>
<dbReference type="InterPro" id="IPR036291">
    <property type="entry name" value="NAD(P)-bd_dom_sf"/>
</dbReference>
<proteinExistence type="predicted"/>
<dbReference type="EMBL" id="JAUKPO010000004">
    <property type="protein sequence ID" value="MDO1446404.1"/>
    <property type="molecule type" value="Genomic_DNA"/>
</dbReference>
<reference evidence="3" key="1">
    <citation type="submission" date="2023-07" db="EMBL/GenBank/DDBJ databases">
        <title>The genome sequence of Rhodocytophaga aerolata KACC 12507.</title>
        <authorList>
            <person name="Zhang X."/>
        </authorList>
    </citation>
    <scope>NUCLEOTIDE SEQUENCE</scope>
    <source>
        <strain evidence="3">KACC 12507</strain>
    </source>
</reference>
<evidence type="ECO:0000259" key="2">
    <source>
        <dbReference type="PROSITE" id="PS51176"/>
    </source>
</evidence>
<keyword evidence="1 3" id="KW-0560">Oxidoreductase</keyword>
<evidence type="ECO:0000313" key="3">
    <source>
        <dbReference type="EMBL" id="MDO1446404.1"/>
    </source>
</evidence>
<comment type="caution">
    <text evidence="3">The sequence shown here is derived from an EMBL/GenBank/DDBJ whole genome shotgun (WGS) entry which is preliminary data.</text>
</comment>
<dbReference type="InterPro" id="IPR008927">
    <property type="entry name" value="6-PGluconate_DH-like_C_sf"/>
</dbReference>
<organism evidence="3 4">
    <name type="scientific">Rhodocytophaga aerolata</name>
    <dbReference type="NCBI Taxonomy" id="455078"/>
    <lineage>
        <taxon>Bacteria</taxon>
        <taxon>Pseudomonadati</taxon>
        <taxon>Bacteroidota</taxon>
        <taxon>Cytophagia</taxon>
        <taxon>Cytophagales</taxon>
        <taxon>Rhodocytophagaceae</taxon>
        <taxon>Rhodocytophaga</taxon>
    </lineage>
</organism>
<accession>A0ABT8R393</accession>
<dbReference type="PANTHER" id="PTHR21363:SF0">
    <property type="entry name" value="PREPHENATE DEHYDROGENASE [NADP(+)]"/>
    <property type="match status" value="1"/>
</dbReference>
<dbReference type="InterPro" id="IPR046825">
    <property type="entry name" value="PDH_C"/>
</dbReference>
<dbReference type="InterPro" id="IPR050812">
    <property type="entry name" value="Preph/Arog_dehydrog"/>
</dbReference>
<sequence length="289" mass="31533">MKITVVGVGLLGGSLALLAKEKGIASKIIGVDINPLHAERALALGIADEMLPLEQAVKNTDLVVLATSVNILVKQLPQVLDLIGDHTIVMDLGSTKELICQVADSHPKRNQYVASHPIAGTENSGPDAAFPGLLKKKIMIICDKEKSSKHALETVVSLSKQFEMRLSFMHAAEHDRHLAYVSHLSHISSFALGITVLDKEKDEKSIFEMAGSGFSSTVRLAKSSPEMWAPIFTQNKENISTALGAYIRRLQAFKDIIDSNDETRSKELMHHANEIRRVLLGIENPSQSS</sequence>
<evidence type="ECO:0000256" key="1">
    <source>
        <dbReference type="ARBA" id="ARBA00023002"/>
    </source>
</evidence>
<dbReference type="EC" id="1.3.1.12" evidence="3"/>
<protein>
    <submittedName>
        <fullName evidence="3">Prephenate dehydrogenase</fullName>
        <ecNumber evidence="3">1.3.1.12</ecNumber>
    </submittedName>
</protein>
<dbReference type="PROSITE" id="PS51176">
    <property type="entry name" value="PDH_ADH"/>
    <property type="match status" value="1"/>
</dbReference>
<keyword evidence="4" id="KW-1185">Reference proteome</keyword>
<dbReference type="Pfam" id="PF02153">
    <property type="entry name" value="PDH_N"/>
    <property type="match status" value="1"/>
</dbReference>
<dbReference type="InterPro" id="IPR003099">
    <property type="entry name" value="Prephen_DH"/>
</dbReference>
<dbReference type="SUPFAM" id="SSF48179">
    <property type="entry name" value="6-phosphogluconate dehydrogenase C-terminal domain-like"/>
    <property type="match status" value="1"/>
</dbReference>
<dbReference type="Gene3D" id="3.40.50.720">
    <property type="entry name" value="NAD(P)-binding Rossmann-like Domain"/>
    <property type="match status" value="1"/>
</dbReference>
<evidence type="ECO:0000313" key="4">
    <source>
        <dbReference type="Proteomes" id="UP001168528"/>
    </source>
</evidence>
<dbReference type="InterPro" id="IPR046826">
    <property type="entry name" value="PDH_N"/>
</dbReference>
<dbReference type="PANTHER" id="PTHR21363">
    <property type="entry name" value="PREPHENATE DEHYDROGENASE"/>
    <property type="match status" value="1"/>
</dbReference>
<dbReference type="SUPFAM" id="SSF51735">
    <property type="entry name" value="NAD(P)-binding Rossmann-fold domains"/>
    <property type="match status" value="1"/>
</dbReference>
<dbReference type="Gene3D" id="1.10.3660.10">
    <property type="entry name" value="6-phosphogluconate dehydrogenase C-terminal like domain"/>
    <property type="match status" value="1"/>
</dbReference>
<dbReference type="Pfam" id="PF20463">
    <property type="entry name" value="PDH_C"/>
    <property type="match status" value="1"/>
</dbReference>
<dbReference type="RefSeq" id="WP_302037210.1">
    <property type="nucleotide sequence ID" value="NZ_JAUKPO010000004.1"/>
</dbReference>
<dbReference type="GO" id="GO:0008977">
    <property type="term" value="F:prephenate dehydrogenase (NAD+) activity"/>
    <property type="evidence" value="ECO:0007669"/>
    <property type="project" value="UniProtKB-EC"/>
</dbReference>
<feature type="domain" description="Prephenate/arogenate dehydrogenase" evidence="2">
    <location>
        <begin position="1"/>
        <end position="287"/>
    </location>
</feature>
<gene>
    <name evidence="3" type="ORF">Q0590_09100</name>
</gene>
<dbReference type="Proteomes" id="UP001168528">
    <property type="component" value="Unassembled WGS sequence"/>
</dbReference>
<name>A0ABT8R393_9BACT</name>